<dbReference type="Proteomes" id="UP000254869">
    <property type="component" value="Unassembled WGS sequence"/>
</dbReference>
<evidence type="ECO:0000313" key="3">
    <source>
        <dbReference type="Proteomes" id="UP000254869"/>
    </source>
</evidence>
<comment type="caution">
    <text evidence="2">The sequence shown here is derived from an EMBL/GenBank/DDBJ whole genome shotgun (WGS) entry which is preliminary data.</text>
</comment>
<keyword evidence="1" id="KW-0732">Signal</keyword>
<dbReference type="STRING" id="1210086.GCA_001613105_04489"/>
<evidence type="ECO:0000256" key="1">
    <source>
        <dbReference type="SAM" id="SignalP"/>
    </source>
</evidence>
<protein>
    <recommendedName>
        <fullName evidence="4">Secreted protein</fullName>
    </recommendedName>
</protein>
<feature type="chain" id="PRO_5017034212" description="Secreted protein" evidence="1">
    <location>
        <begin position="28"/>
        <end position="96"/>
    </location>
</feature>
<accession>A0A370HQI4</accession>
<dbReference type="EMBL" id="QQBC01000015">
    <property type="protein sequence ID" value="RDI60560.1"/>
    <property type="molecule type" value="Genomic_DNA"/>
</dbReference>
<evidence type="ECO:0000313" key="2">
    <source>
        <dbReference type="EMBL" id="RDI60560.1"/>
    </source>
</evidence>
<evidence type="ECO:0008006" key="4">
    <source>
        <dbReference type="Google" id="ProtNLM"/>
    </source>
</evidence>
<proteinExistence type="predicted"/>
<gene>
    <name evidence="2" type="ORF">DFR76_115190</name>
</gene>
<name>A0A370HQI4_9NOCA</name>
<reference evidence="2 3" key="1">
    <citation type="submission" date="2018-07" db="EMBL/GenBank/DDBJ databases">
        <title>Genomic Encyclopedia of Type Strains, Phase IV (KMG-IV): sequencing the most valuable type-strain genomes for metagenomic binning, comparative biology and taxonomic classification.</title>
        <authorList>
            <person name="Goeker M."/>
        </authorList>
    </citation>
    <scope>NUCLEOTIDE SEQUENCE [LARGE SCALE GENOMIC DNA]</scope>
    <source>
        <strain evidence="2 3">DSM 44290</strain>
    </source>
</reference>
<dbReference type="AlphaFoldDB" id="A0A370HQI4"/>
<organism evidence="2 3">
    <name type="scientific">Nocardia pseudobrasiliensis</name>
    <dbReference type="NCBI Taxonomy" id="45979"/>
    <lineage>
        <taxon>Bacteria</taxon>
        <taxon>Bacillati</taxon>
        <taxon>Actinomycetota</taxon>
        <taxon>Actinomycetes</taxon>
        <taxon>Mycobacteriales</taxon>
        <taxon>Nocardiaceae</taxon>
        <taxon>Nocardia</taxon>
    </lineage>
</organism>
<sequence length="96" mass="10071">MHRITATLGSVIAAALLSLAVPGPADAATGWISINGFTYSNPHGCYSPGHGNLTIVNHTDTKAVVYTGEHCRGGVDQTIEPGKSIYTNKGRSVHIR</sequence>
<keyword evidence="3" id="KW-1185">Reference proteome</keyword>
<feature type="signal peptide" evidence="1">
    <location>
        <begin position="1"/>
        <end position="27"/>
    </location>
</feature>